<keyword evidence="4" id="KW-1185">Reference proteome</keyword>
<dbReference type="OrthoDB" id="9763659at2"/>
<dbReference type="Proteomes" id="UP000036951">
    <property type="component" value="Unassembled WGS sequence"/>
</dbReference>
<proteinExistence type="predicted"/>
<keyword evidence="1" id="KW-0812">Transmembrane</keyword>
<dbReference type="RefSeq" id="WP_082335179.1">
    <property type="nucleotide sequence ID" value="NZ_LFQU01000007.1"/>
</dbReference>
<dbReference type="InterPro" id="IPR003593">
    <property type="entry name" value="AAA+_ATPase"/>
</dbReference>
<feature type="transmembrane region" description="Helical" evidence="1">
    <location>
        <begin position="46"/>
        <end position="68"/>
    </location>
</feature>
<dbReference type="Pfam" id="PF14493">
    <property type="entry name" value="HTH_40"/>
    <property type="match status" value="1"/>
</dbReference>
<feature type="domain" description="AAA+ ATPase" evidence="2">
    <location>
        <begin position="17"/>
        <end position="154"/>
    </location>
</feature>
<dbReference type="GO" id="GO:0006281">
    <property type="term" value="P:DNA repair"/>
    <property type="evidence" value="ECO:0007669"/>
    <property type="project" value="InterPro"/>
</dbReference>
<reference evidence="3 4" key="1">
    <citation type="submission" date="2015-06" db="EMBL/GenBank/DDBJ databases">
        <title>Prevotella sp. 109, sp. nov., a novel member of the family Prevotellaceae isolated from human faeces.</title>
        <authorList>
            <person name="Shkoporov A.N."/>
            <person name="Chaplin A.V."/>
            <person name="Kafarskaia L.I."/>
            <person name="Efimov B.A."/>
        </authorList>
    </citation>
    <scope>NUCLEOTIDE SEQUENCE [LARGE SCALE GENOMIC DNA]</scope>
    <source>
        <strain evidence="3 4">109</strain>
    </source>
</reference>
<evidence type="ECO:0000313" key="3">
    <source>
        <dbReference type="EMBL" id="KOO68965.1"/>
    </source>
</evidence>
<dbReference type="InterPro" id="IPR051055">
    <property type="entry name" value="PIF1_helicase"/>
</dbReference>
<keyword evidence="1" id="KW-0472">Membrane</keyword>
<dbReference type="SMART" id="SM00382">
    <property type="entry name" value="AAA"/>
    <property type="match status" value="1"/>
</dbReference>
<dbReference type="PANTHER" id="PTHR47642">
    <property type="entry name" value="ATP-DEPENDENT DNA HELICASE"/>
    <property type="match status" value="1"/>
</dbReference>
<dbReference type="GO" id="GO:0003678">
    <property type="term" value="F:DNA helicase activity"/>
    <property type="evidence" value="ECO:0007669"/>
    <property type="project" value="InterPro"/>
</dbReference>
<dbReference type="InterPro" id="IPR029491">
    <property type="entry name" value="Helicase_HTH"/>
</dbReference>
<dbReference type="EMBL" id="LFQU01000007">
    <property type="protein sequence ID" value="KOO68965.1"/>
    <property type="molecule type" value="Genomic_DNA"/>
</dbReference>
<protein>
    <recommendedName>
        <fullName evidence="2">AAA+ ATPase domain-containing protein</fullName>
    </recommendedName>
</protein>
<sequence>MNAASEQAMAWDIIENTGANLFLTGKAGTGKTTFLKEIKNKSTKRLVVLAPTGIAAINAGGVTIHSFFQLPLSPYVPGATFGGEDQKYYRFSKVKRNIIRTMDLLVIDEISMVRADLLDAIDSVMRRYRDHGKPFGGVQLLMIGDLQQLAPVIKDEEWAMLSKYYPTPYFFSSKALNAAEYHTVELNTVYRQQDETFISLLNQIRENRATNETLSALNRRYIPDFIPEKDSDYIRLTTHNNPAHMINDRELSLLPSREYEFKAEIEGDFPETSYPADVNLVLKQGAQVMFIKNDPEKRFFNGMIGEVVSLDESAIIVRDKNGGESFNLEKSEWANAKYTIDETTKEITETVEGVFRQYPLRLAWAITIHKSQGLTFDHAIIDVSHSFAHGQAYVALSRCRTLDGMVLSAPLQRDAIISDSTLDAYINTIDKRVPSAETLSALHNSYVIQLLDELFDFSSLKSSFDMLLRTLDEHLYKKYPKLLAEYKRIGLSFERIIDVSYRFKIQYTRMLHANPDISSPDIQTRIHKAAAYFSEEMKVFTLLCNKTKVEIENKAVKKQFDDRYSVFFRDIELKKQLFIHAEDNNVEFSIPNYLRIKSKILLSIDDGGKKIVKARKPKTVKEPKIPTYKISYDMFSSGMTIEQIAKERGLVYGTVFGHIARYVEAGELEMDRLVPEEHIKAIKTFIINNPNNRSVSDIYSGVGPDVTYNEIHLYLKMFGE</sequence>
<dbReference type="GO" id="GO:0000723">
    <property type="term" value="P:telomere maintenance"/>
    <property type="evidence" value="ECO:0007669"/>
    <property type="project" value="InterPro"/>
</dbReference>
<evidence type="ECO:0000259" key="2">
    <source>
        <dbReference type="SMART" id="SM00382"/>
    </source>
</evidence>
<dbReference type="SUPFAM" id="SSF52540">
    <property type="entry name" value="P-loop containing nucleoside triphosphate hydrolases"/>
    <property type="match status" value="2"/>
</dbReference>
<organism evidence="3 4">
    <name type="scientific">Xylanibacter rarus</name>
    <dbReference type="NCBI Taxonomy" id="1676614"/>
    <lineage>
        <taxon>Bacteria</taxon>
        <taxon>Pseudomonadati</taxon>
        <taxon>Bacteroidota</taxon>
        <taxon>Bacteroidia</taxon>
        <taxon>Bacteroidales</taxon>
        <taxon>Prevotellaceae</taxon>
        <taxon>Xylanibacter</taxon>
    </lineage>
</organism>
<keyword evidence="1" id="KW-1133">Transmembrane helix</keyword>
<dbReference type="InterPro" id="IPR010285">
    <property type="entry name" value="DNA_helicase_pif1-like_DEAD"/>
</dbReference>
<dbReference type="FunFam" id="3.40.50.300:FF:001498">
    <property type="entry name" value="ATP-dependent DNA helicase"/>
    <property type="match status" value="1"/>
</dbReference>
<dbReference type="Gene3D" id="3.40.50.300">
    <property type="entry name" value="P-loop containing nucleotide triphosphate hydrolases"/>
    <property type="match status" value="2"/>
</dbReference>
<dbReference type="InterPro" id="IPR027417">
    <property type="entry name" value="P-loop_NTPase"/>
</dbReference>
<evidence type="ECO:0000313" key="4">
    <source>
        <dbReference type="Proteomes" id="UP000036951"/>
    </source>
</evidence>
<evidence type="ECO:0000256" key="1">
    <source>
        <dbReference type="SAM" id="Phobius"/>
    </source>
</evidence>
<dbReference type="Pfam" id="PF05970">
    <property type="entry name" value="PIF1"/>
    <property type="match status" value="1"/>
</dbReference>
<accession>A0A8E1QY85</accession>
<dbReference type="CDD" id="cd18809">
    <property type="entry name" value="SF1_C_RecD"/>
    <property type="match status" value="1"/>
</dbReference>
<comment type="caution">
    <text evidence="3">The sequence shown here is derived from an EMBL/GenBank/DDBJ whole genome shotgun (WGS) entry which is preliminary data.</text>
</comment>
<dbReference type="AlphaFoldDB" id="A0A8E1QY85"/>
<name>A0A8E1QY85_9BACT</name>
<gene>
    <name evidence="3" type="ORF">ACU52_05515</name>
</gene>